<dbReference type="RefSeq" id="WP_144387667.1">
    <property type="nucleotide sequence ID" value="NZ_CANNCB010000005.1"/>
</dbReference>
<dbReference type="AlphaFoldDB" id="A0A557PC67"/>
<name>A0A557PC67_9VIBR</name>
<dbReference type="OrthoDB" id="5878411at2"/>
<evidence type="ECO:0000313" key="1">
    <source>
        <dbReference type="EMBL" id="TVO38218.1"/>
    </source>
</evidence>
<protein>
    <submittedName>
        <fullName evidence="1">Uncharacterized protein</fullName>
    </submittedName>
</protein>
<dbReference type="Proteomes" id="UP000319828">
    <property type="component" value="Unassembled WGS sequence"/>
</dbReference>
<organism evidence="1 2">
    <name type="scientific">Vibrio algivorus</name>
    <dbReference type="NCBI Taxonomy" id="1667024"/>
    <lineage>
        <taxon>Bacteria</taxon>
        <taxon>Pseudomonadati</taxon>
        <taxon>Pseudomonadota</taxon>
        <taxon>Gammaproteobacteria</taxon>
        <taxon>Vibrionales</taxon>
        <taxon>Vibrionaceae</taxon>
        <taxon>Vibrio</taxon>
    </lineage>
</organism>
<comment type="caution">
    <text evidence="1">The sequence shown here is derived from an EMBL/GenBank/DDBJ whole genome shotgun (WGS) entry which is preliminary data.</text>
</comment>
<dbReference type="EMBL" id="VMKJ01000006">
    <property type="protein sequence ID" value="TVO38218.1"/>
    <property type="molecule type" value="Genomic_DNA"/>
</dbReference>
<accession>A0A557PC67</accession>
<reference evidence="1 2" key="1">
    <citation type="submission" date="2019-07" db="EMBL/GenBank/DDBJ databases">
        <title>The draft genome sequence of Vibrio algivorus M1486.</title>
        <authorList>
            <person name="Meng X."/>
        </authorList>
    </citation>
    <scope>NUCLEOTIDE SEQUENCE [LARGE SCALE GENOMIC DNA]</scope>
    <source>
        <strain evidence="1 2">M1486</strain>
    </source>
</reference>
<gene>
    <name evidence="1" type="ORF">FOF44_05130</name>
</gene>
<evidence type="ECO:0000313" key="2">
    <source>
        <dbReference type="Proteomes" id="UP000319828"/>
    </source>
</evidence>
<sequence>MMMGEYQTKQGVLVEIFQGQVRIAMGGLVVTDKVENIHAITINTPDGAGSFYLAVDDSNALLFVEDLTELEAVAQVLGIEVEKG</sequence>
<proteinExistence type="predicted"/>